<organism evidence="6 7">
    <name type="scientific">Batrachochytrium salamandrivorans</name>
    <dbReference type="NCBI Taxonomy" id="1357716"/>
    <lineage>
        <taxon>Eukaryota</taxon>
        <taxon>Fungi</taxon>
        <taxon>Fungi incertae sedis</taxon>
        <taxon>Chytridiomycota</taxon>
        <taxon>Chytridiomycota incertae sedis</taxon>
        <taxon>Chytridiomycetes</taxon>
        <taxon>Rhizophydiales</taxon>
        <taxon>Rhizophydiales incertae sedis</taxon>
        <taxon>Batrachochytrium</taxon>
    </lineage>
</organism>
<proteinExistence type="inferred from homology"/>
<dbReference type="PRINTS" id="PR00080">
    <property type="entry name" value="SDRFAMILY"/>
</dbReference>
<dbReference type="PRINTS" id="PR00081">
    <property type="entry name" value="GDHRDH"/>
</dbReference>
<dbReference type="PROSITE" id="PS00061">
    <property type="entry name" value="ADH_SHORT"/>
    <property type="match status" value="1"/>
</dbReference>
<dbReference type="InterPro" id="IPR036291">
    <property type="entry name" value="NAD(P)-bd_dom_sf"/>
</dbReference>
<evidence type="ECO:0000256" key="2">
    <source>
        <dbReference type="ARBA" id="ARBA00022857"/>
    </source>
</evidence>
<evidence type="ECO:0000313" key="7">
    <source>
        <dbReference type="Proteomes" id="UP001648503"/>
    </source>
</evidence>
<comment type="similarity">
    <text evidence="1 5">Belongs to the short-chain dehydrogenases/reductases (SDR) family.</text>
</comment>
<dbReference type="SUPFAM" id="SSF51735">
    <property type="entry name" value="NAD(P)-binding Rossmann-fold domains"/>
    <property type="match status" value="1"/>
</dbReference>
<dbReference type="Proteomes" id="UP001648503">
    <property type="component" value="Unassembled WGS sequence"/>
</dbReference>
<evidence type="ECO:0000313" key="6">
    <source>
        <dbReference type="EMBL" id="KAH6598378.1"/>
    </source>
</evidence>
<name>A0ABQ8FHG9_9FUNG</name>
<dbReference type="PANTHER" id="PTHR44196:SF1">
    <property type="entry name" value="DEHYDROGENASE_REDUCTASE SDR FAMILY MEMBER 7B"/>
    <property type="match status" value="1"/>
</dbReference>
<sequence length="319" mass="34233">MLALVAGLVLAYMAYSRLSRKRPYSGDLTKQRVVILGASSGIGKDLAIQYASRGAQLLLLARRRDQLEDVQSACRAMHAATTCEIVIGDITNEIVLSQVVQATTAVLGGIDVLVLCAGITSVRPFGSLCELDTIQSKDMPHATSISSSLIQQVFATNVYAPMMAVKHFLPILITHKSQIVVVSSVAGVIAAPTRSVYTASKHALTGFFNALRIELAYTGVSVCIVLPGTVNTDFRASAVDSDVPGTATHSAIAKVADQKRRGGISSEACAAYMIRAADRGDRLVYLPSMYFFAHWAYVVFPDLVDYFAAMKYGFSRPSV</sequence>
<evidence type="ECO:0000256" key="1">
    <source>
        <dbReference type="ARBA" id="ARBA00006484"/>
    </source>
</evidence>
<reference evidence="6 7" key="1">
    <citation type="submission" date="2021-02" db="EMBL/GenBank/DDBJ databases">
        <title>Variation within the Batrachochytrium salamandrivorans European outbreak.</title>
        <authorList>
            <person name="Kelly M."/>
            <person name="Pasmans F."/>
            <person name="Shea T.P."/>
            <person name="Munoz J.F."/>
            <person name="Carranza S."/>
            <person name="Cuomo C.A."/>
            <person name="Martel A."/>
        </authorList>
    </citation>
    <scope>NUCLEOTIDE SEQUENCE [LARGE SCALE GENOMIC DNA]</scope>
    <source>
        <strain evidence="6 7">AMFP18/2</strain>
    </source>
</reference>
<dbReference type="Pfam" id="PF00106">
    <property type="entry name" value="adh_short"/>
    <property type="match status" value="1"/>
</dbReference>
<keyword evidence="2" id="KW-0521">NADP</keyword>
<dbReference type="InterPro" id="IPR020904">
    <property type="entry name" value="Sc_DH/Rdtase_CS"/>
</dbReference>
<protein>
    <submittedName>
        <fullName evidence="6">Uncharacterized protein</fullName>
    </submittedName>
</protein>
<comment type="function">
    <text evidence="4">Putative oxidoreductase.</text>
</comment>
<evidence type="ECO:0000256" key="5">
    <source>
        <dbReference type="RuleBase" id="RU000363"/>
    </source>
</evidence>
<evidence type="ECO:0000256" key="4">
    <source>
        <dbReference type="ARBA" id="ARBA00037096"/>
    </source>
</evidence>
<evidence type="ECO:0000256" key="3">
    <source>
        <dbReference type="ARBA" id="ARBA00023002"/>
    </source>
</evidence>
<keyword evidence="3" id="KW-0560">Oxidoreductase</keyword>
<dbReference type="EMBL" id="JAFCIX010000110">
    <property type="protein sequence ID" value="KAH6598378.1"/>
    <property type="molecule type" value="Genomic_DNA"/>
</dbReference>
<comment type="caution">
    <text evidence="6">The sequence shown here is derived from an EMBL/GenBank/DDBJ whole genome shotgun (WGS) entry which is preliminary data.</text>
</comment>
<dbReference type="InterPro" id="IPR002347">
    <property type="entry name" value="SDR_fam"/>
</dbReference>
<dbReference type="Gene3D" id="3.40.50.720">
    <property type="entry name" value="NAD(P)-binding Rossmann-like Domain"/>
    <property type="match status" value="1"/>
</dbReference>
<gene>
    <name evidence="6" type="ORF">BASA50_003799</name>
</gene>
<accession>A0ABQ8FHG9</accession>
<keyword evidence="7" id="KW-1185">Reference proteome</keyword>
<dbReference type="PANTHER" id="PTHR44196">
    <property type="entry name" value="DEHYDROGENASE/REDUCTASE SDR FAMILY MEMBER 7B"/>
    <property type="match status" value="1"/>
</dbReference>